<sequence length="100" mass="11226">MKSGVFIKAPGKHRNGRNREQPPNRPFPVFPQENGASAGFQRKCRTFVTVKKKLSHTHQCLAVPAARVNSSVHAQVSKAGVFYVPRPHEFRNFSSRVEVT</sequence>
<dbReference type="EMBL" id="BLXT01003952">
    <property type="protein sequence ID" value="GFO08320.1"/>
    <property type="molecule type" value="Genomic_DNA"/>
</dbReference>
<keyword evidence="3" id="KW-1185">Reference proteome</keyword>
<evidence type="ECO:0000313" key="3">
    <source>
        <dbReference type="Proteomes" id="UP000735302"/>
    </source>
</evidence>
<comment type="caution">
    <text evidence="2">The sequence shown here is derived from an EMBL/GenBank/DDBJ whole genome shotgun (WGS) entry which is preliminary data.</text>
</comment>
<reference evidence="2 3" key="1">
    <citation type="journal article" date="2021" name="Elife">
        <title>Chloroplast acquisition without the gene transfer in kleptoplastic sea slugs, Plakobranchus ocellatus.</title>
        <authorList>
            <person name="Maeda T."/>
            <person name="Takahashi S."/>
            <person name="Yoshida T."/>
            <person name="Shimamura S."/>
            <person name="Takaki Y."/>
            <person name="Nagai Y."/>
            <person name="Toyoda A."/>
            <person name="Suzuki Y."/>
            <person name="Arimoto A."/>
            <person name="Ishii H."/>
            <person name="Satoh N."/>
            <person name="Nishiyama T."/>
            <person name="Hasebe M."/>
            <person name="Maruyama T."/>
            <person name="Minagawa J."/>
            <person name="Obokata J."/>
            <person name="Shigenobu S."/>
        </authorList>
    </citation>
    <scope>NUCLEOTIDE SEQUENCE [LARGE SCALE GENOMIC DNA]</scope>
</reference>
<dbReference type="Proteomes" id="UP000735302">
    <property type="component" value="Unassembled WGS sequence"/>
</dbReference>
<gene>
    <name evidence="2" type="ORF">PoB_003482500</name>
</gene>
<organism evidence="2 3">
    <name type="scientific">Plakobranchus ocellatus</name>
    <dbReference type="NCBI Taxonomy" id="259542"/>
    <lineage>
        <taxon>Eukaryota</taxon>
        <taxon>Metazoa</taxon>
        <taxon>Spiralia</taxon>
        <taxon>Lophotrochozoa</taxon>
        <taxon>Mollusca</taxon>
        <taxon>Gastropoda</taxon>
        <taxon>Heterobranchia</taxon>
        <taxon>Euthyneura</taxon>
        <taxon>Panpulmonata</taxon>
        <taxon>Sacoglossa</taxon>
        <taxon>Placobranchoidea</taxon>
        <taxon>Plakobranchidae</taxon>
        <taxon>Plakobranchus</taxon>
    </lineage>
</organism>
<accession>A0AAV4AJH1</accession>
<proteinExistence type="predicted"/>
<evidence type="ECO:0000256" key="1">
    <source>
        <dbReference type="SAM" id="MobiDB-lite"/>
    </source>
</evidence>
<name>A0AAV4AJH1_9GAST</name>
<feature type="region of interest" description="Disordered" evidence="1">
    <location>
        <begin position="1"/>
        <end position="34"/>
    </location>
</feature>
<protein>
    <submittedName>
        <fullName evidence="2">Uncharacterized protein</fullName>
    </submittedName>
</protein>
<dbReference type="AlphaFoldDB" id="A0AAV4AJH1"/>
<evidence type="ECO:0000313" key="2">
    <source>
        <dbReference type="EMBL" id="GFO08320.1"/>
    </source>
</evidence>